<evidence type="ECO:0008006" key="4">
    <source>
        <dbReference type="Google" id="ProtNLM"/>
    </source>
</evidence>
<accession>A0A919E0Q9</accession>
<protein>
    <recommendedName>
        <fullName evidence="4">Secreted protein</fullName>
    </recommendedName>
</protein>
<keyword evidence="1" id="KW-0732">Signal</keyword>
<name>A0A919E0Q9_9ACTN</name>
<dbReference type="AlphaFoldDB" id="A0A919E0Q9"/>
<evidence type="ECO:0000256" key="1">
    <source>
        <dbReference type="SAM" id="SignalP"/>
    </source>
</evidence>
<feature type="chain" id="PRO_5037525163" description="Secreted protein" evidence="1">
    <location>
        <begin position="28"/>
        <end position="94"/>
    </location>
</feature>
<proteinExistence type="predicted"/>
<feature type="signal peptide" evidence="1">
    <location>
        <begin position="1"/>
        <end position="27"/>
    </location>
</feature>
<dbReference type="Proteomes" id="UP000630718">
    <property type="component" value="Unassembled WGS sequence"/>
</dbReference>
<dbReference type="EMBL" id="BNBI01000004">
    <property type="protein sequence ID" value="GHE98787.1"/>
    <property type="molecule type" value="Genomic_DNA"/>
</dbReference>
<reference evidence="2" key="2">
    <citation type="submission" date="2020-09" db="EMBL/GenBank/DDBJ databases">
        <authorList>
            <person name="Sun Q."/>
            <person name="Ohkuma M."/>
        </authorList>
    </citation>
    <scope>NUCLEOTIDE SEQUENCE</scope>
    <source>
        <strain evidence="2">JCM 4477</strain>
    </source>
</reference>
<evidence type="ECO:0000313" key="3">
    <source>
        <dbReference type="Proteomes" id="UP000630718"/>
    </source>
</evidence>
<reference evidence="2" key="1">
    <citation type="journal article" date="2014" name="Int. J. Syst. Evol. Microbiol.">
        <title>Complete genome sequence of Corynebacterium casei LMG S-19264T (=DSM 44701T), isolated from a smear-ripened cheese.</title>
        <authorList>
            <consortium name="US DOE Joint Genome Institute (JGI-PGF)"/>
            <person name="Walter F."/>
            <person name="Albersmeier A."/>
            <person name="Kalinowski J."/>
            <person name="Ruckert C."/>
        </authorList>
    </citation>
    <scope>NUCLEOTIDE SEQUENCE</scope>
    <source>
        <strain evidence="2">JCM 4477</strain>
    </source>
</reference>
<evidence type="ECO:0000313" key="2">
    <source>
        <dbReference type="EMBL" id="GHE98787.1"/>
    </source>
</evidence>
<sequence length="94" mass="9977">MRTRHALAGAALGAVMALGVLAAPAQAAPIQAGPSASAAVSVNTPPTTQVWGHYGSYLNQFECNIAGSLSGYSRWYCVYSDYSDLWELYVDFNS</sequence>
<gene>
    <name evidence="2" type="ORF">GCM10018772_24050</name>
</gene>
<comment type="caution">
    <text evidence="2">The sequence shown here is derived from an EMBL/GenBank/DDBJ whole genome shotgun (WGS) entry which is preliminary data.</text>
</comment>
<keyword evidence="3" id="KW-1185">Reference proteome</keyword>
<dbReference type="RefSeq" id="WP_190204164.1">
    <property type="nucleotide sequence ID" value="NZ_BNBI01000004.1"/>
</dbReference>
<organism evidence="2 3">
    <name type="scientific">Streptomyces fumanus</name>
    <dbReference type="NCBI Taxonomy" id="67302"/>
    <lineage>
        <taxon>Bacteria</taxon>
        <taxon>Bacillati</taxon>
        <taxon>Actinomycetota</taxon>
        <taxon>Actinomycetes</taxon>
        <taxon>Kitasatosporales</taxon>
        <taxon>Streptomycetaceae</taxon>
        <taxon>Streptomyces</taxon>
    </lineage>
</organism>